<dbReference type="InterPro" id="IPR013022">
    <property type="entry name" value="Xyl_isomerase-like_TIM-brl"/>
</dbReference>
<dbReference type="OrthoDB" id="1705770at2"/>
<dbReference type="EMBL" id="DF967972">
    <property type="protein sequence ID" value="GAP13987.1"/>
    <property type="molecule type" value="Genomic_DNA"/>
</dbReference>
<dbReference type="Gene3D" id="3.20.20.150">
    <property type="entry name" value="Divalent-metal-dependent TIM barrel enzymes"/>
    <property type="match status" value="1"/>
</dbReference>
<dbReference type="Proteomes" id="UP000055060">
    <property type="component" value="Unassembled WGS sequence"/>
</dbReference>
<dbReference type="SUPFAM" id="SSF51658">
    <property type="entry name" value="Xylose isomerase-like"/>
    <property type="match status" value="1"/>
</dbReference>
<dbReference type="Pfam" id="PF01261">
    <property type="entry name" value="AP_endonuc_2"/>
    <property type="match status" value="1"/>
</dbReference>
<dbReference type="RefSeq" id="WP_075073281.1">
    <property type="nucleotide sequence ID" value="NZ_DF967972.1"/>
</dbReference>
<dbReference type="AlphaFoldDB" id="A0A0S7BHC1"/>
<evidence type="ECO:0000313" key="3">
    <source>
        <dbReference type="Proteomes" id="UP000055060"/>
    </source>
</evidence>
<gene>
    <name evidence="2" type="ORF">LARV_01746</name>
</gene>
<name>A0A0S7BHC1_9CHLR</name>
<dbReference type="STRING" id="360412.LARV_01746"/>
<reference evidence="2" key="1">
    <citation type="submission" date="2015-07" db="EMBL/GenBank/DDBJ databases">
        <title>Draft Genome Sequences of Anaerolinea thermolimosa IMO-1, Bellilinea caldifistulae GOMI-1, Leptolinea tardivitalis YMTK-2, Levilinea saccharolytica KIBI-1,Longilinea arvoryzae KOME-1, Previously Described as Members of the Anaerolineaceae (Chloroflexi).</title>
        <authorList>
            <person name="Sekiguchi Y."/>
            <person name="Ohashi A."/>
            <person name="Matsuura N."/>
            <person name="Tourlousse M.D."/>
        </authorList>
    </citation>
    <scope>NUCLEOTIDE SEQUENCE [LARGE SCALE GENOMIC DNA]</scope>
    <source>
        <strain evidence="2">KOME-1</strain>
    </source>
</reference>
<sequence>MSKDIGISFNMNPRWVGEEGLDAFLNPLRQVGLDTLEFELDRFLPEWPQMEPLIGECADAGMKLCFHAPYRSPNRIEGFSNERRAEVQAMFRPALAIAQGWAEKLGTPINMVVHGARSTAAQRETLREDTLQFLKWALHDFPGIYFAFENNHPAKPGEIKIGETRADVLDVVNNVHHPNLGICWDFGHDFLSAGGKAVSADWLAQVIHVHVHDVDRQNVDHYPLVFNNVPYSTWLPLLRSADRLRVATLELKGGLMMGWSQDRIQAALIDSVRVIKVGI</sequence>
<dbReference type="InterPro" id="IPR036237">
    <property type="entry name" value="Xyl_isomerase-like_sf"/>
</dbReference>
<proteinExistence type="predicted"/>
<keyword evidence="3" id="KW-1185">Reference proteome</keyword>
<evidence type="ECO:0000259" key="1">
    <source>
        <dbReference type="Pfam" id="PF01261"/>
    </source>
</evidence>
<dbReference type="GO" id="GO:0016853">
    <property type="term" value="F:isomerase activity"/>
    <property type="evidence" value="ECO:0007669"/>
    <property type="project" value="UniProtKB-KW"/>
</dbReference>
<feature type="domain" description="Xylose isomerase-like TIM barrel" evidence="1">
    <location>
        <begin position="28"/>
        <end position="251"/>
    </location>
</feature>
<organism evidence="2">
    <name type="scientific">Longilinea arvoryzae</name>
    <dbReference type="NCBI Taxonomy" id="360412"/>
    <lineage>
        <taxon>Bacteria</taxon>
        <taxon>Bacillati</taxon>
        <taxon>Chloroflexota</taxon>
        <taxon>Anaerolineae</taxon>
        <taxon>Anaerolineales</taxon>
        <taxon>Anaerolineaceae</taxon>
        <taxon>Longilinea</taxon>
    </lineage>
</organism>
<keyword evidence="2" id="KW-0413">Isomerase</keyword>
<protein>
    <submittedName>
        <fullName evidence="2">Sugar phosphate isomerase/epimerase</fullName>
    </submittedName>
</protein>
<accession>A0A0S7BHC1</accession>
<evidence type="ECO:0000313" key="2">
    <source>
        <dbReference type="EMBL" id="GAP13987.1"/>
    </source>
</evidence>